<protein>
    <submittedName>
        <fullName evidence="1">Uncharacterized protein</fullName>
    </submittedName>
</protein>
<name>A0ABW9K396_9FLAO</name>
<organism evidence="1 2">
    <name type="scientific">Chryseobacterium kwangjuense</name>
    <dbReference type="NCBI Taxonomy" id="267125"/>
    <lineage>
        <taxon>Bacteria</taxon>
        <taxon>Pseudomonadati</taxon>
        <taxon>Bacteroidota</taxon>
        <taxon>Flavobacteriia</taxon>
        <taxon>Flavobacteriales</taxon>
        <taxon>Weeksellaceae</taxon>
        <taxon>Chryseobacterium group</taxon>
        <taxon>Chryseobacterium</taxon>
    </lineage>
</organism>
<evidence type="ECO:0000313" key="1">
    <source>
        <dbReference type="EMBL" id="MFN1217602.1"/>
    </source>
</evidence>
<evidence type="ECO:0000313" key="2">
    <source>
        <dbReference type="Proteomes" id="UP001634154"/>
    </source>
</evidence>
<gene>
    <name evidence="1" type="ORF">ACKW6Q_11590</name>
</gene>
<dbReference type="RefSeq" id="WP_409356792.1">
    <property type="nucleotide sequence ID" value="NZ_JBJXVJ010000002.1"/>
</dbReference>
<comment type="caution">
    <text evidence="1">The sequence shown here is derived from an EMBL/GenBank/DDBJ whole genome shotgun (WGS) entry which is preliminary data.</text>
</comment>
<dbReference type="Proteomes" id="UP001634154">
    <property type="component" value="Unassembled WGS sequence"/>
</dbReference>
<proteinExistence type="predicted"/>
<keyword evidence="2" id="KW-1185">Reference proteome</keyword>
<accession>A0ABW9K396</accession>
<sequence length="247" mass="26706">MKNKKRFFILLMGIAGVVKVYSQVGINTATPHSSALLDIGSTNKGFLINKVPLQSRNDVTTIPNPKRGTLIIASATVGSGNTQITEGTLYKFDGNSWQELLENNTNSQNFLFPSVVAIGKKTTTDTSCTGISTANFALTNLNAVGGNTISSNGALTAGRNGYYYWSVNIKQFMLRKSYNPAIYPGMLTYAFQLGSTGARGWQSNNFSGSVYLNQGQTSEGFTWDLGGTCVADDQIGEQQVIWIYMGE</sequence>
<reference evidence="1 2" key="1">
    <citation type="submission" date="2024-12" db="EMBL/GenBank/DDBJ databases">
        <title>Draft genome sequence of Chryseobacterium kwangjuense AG447.</title>
        <authorList>
            <person name="Cheptsov V.S."/>
            <person name="Belov A."/>
            <person name="Zavarzina A.G."/>
        </authorList>
    </citation>
    <scope>NUCLEOTIDE SEQUENCE [LARGE SCALE GENOMIC DNA]</scope>
    <source>
        <strain evidence="1 2">AG447</strain>
    </source>
</reference>
<dbReference type="EMBL" id="JBJXVJ010000002">
    <property type="protein sequence ID" value="MFN1217602.1"/>
    <property type="molecule type" value="Genomic_DNA"/>
</dbReference>